<evidence type="ECO:0000256" key="3">
    <source>
        <dbReference type="SAM" id="Phobius"/>
    </source>
</evidence>
<dbReference type="Proteomes" id="UP001060336">
    <property type="component" value="Chromosome"/>
</dbReference>
<dbReference type="PANTHER" id="PTHR21666:SF289">
    <property type="entry name" value="L-ALA--D-GLU ENDOPEPTIDASE"/>
    <property type="match status" value="1"/>
</dbReference>
<gene>
    <name evidence="6" type="ORF">NUH88_01780</name>
</gene>
<keyword evidence="7" id="KW-1185">Reference proteome</keyword>
<feature type="domain" description="M23ase beta-sheet core" evidence="4">
    <location>
        <begin position="380"/>
        <end position="474"/>
    </location>
</feature>
<sequence>METRSTSLASTITAWIGHIFREREVILRSDSRIRYFTLSTRFQLGVVAAWMMLAGWLGFASVGVYMQDELLQGKDVAIQRSQDSYRQLLDQVSDYQLSVVAITRDLKETQAQLQRLFDQNEGLRSDLTSTESRLKYTQVERDRINAGRKALNDQFSLLGRELRRMTAKNNGLETHISNLRTHLVTLEAEKNEIAAEREKLDGRLWRLNNELAESEAQREQLTDTIARMRSDLRTVMLERSSGASENDALRARISSLEARLADIDSEHQRRLELISDRALNNIHAVEAVLRRTGLDLERIAPMPEGMIMGQGGPFIPYHPELQPERSEADSPEAQLELRLSRWEQLRDVYLSVPLIAPMKDYYFTSGFGRRKDPINGRWAMHAGLDMSGPRKQEVMSAAPGKVIRAQRERFYGRIVEIDHGNNITTRYAHLSKIEVKVGQEIGLGEVIGRMGNSGRSTAPHLHYEVRYKNRPLNPRNFLKAGRYVFKKG</sequence>
<evidence type="ECO:0000313" key="6">
    <source>
        <dbReference type="EMBL" id="UUX50429.1"/>
    </source>
</evidence>
<dbReference type="Gene3D" id="2.70.70.10">
    <property type="entry name" value="Glucose Permease (Domain IIA)"/>
    <property type="match status" value="1"/>
</dbReference>
<protein>
    <submittedName>
        <fullName evidence="6">Peptidoglycan DD-metalloendopeptidase family protein</fullName>
    </submittedName>
</protein>
<dbReference type="GO" id="GO:0004222">
    <property type="term" value="F:metalloendopeptidase activity"/>
    <property type="evidence" value="ECO:0007669"/>
    <property type="project" value="TreeGrafter"/>
</dbReference>
<name>A0A9J7AYC0_9PROT</name>
<reference evidence="6" key="1">
    <citation type="submission" date="2022-08" db="EMBL/GenBank/DDBJ databases">
        <title>Nisaea acidiphila sp. nov., isolated from a marine algal debris and emended description of the genus Nisaea Urios et al. 2008.</title>
        <authorList>
            <person name="Kwon K."/>
        </authorList>
    </citation>
    <scope>NUCLEOTIDE SEQUENCE</scope>
    <source>
        <strain evidence="6">MEBiC11861</strain>
    </source>
</reference>
<dbReference type="FunFam" id="2.70.70.10:FF:000006">
    <property type="entry name" value="M23 family peptidase"/>
    <property type="match status" value="1"/>
</dbReference>
<keyword evidence="2" id="KW-0175">Coiled coil</keyword>
<keyword evidence="3" id="KW-0812">Transmembrane</keyword>
<organism evidence="6 7">
    <name type="scientific">Nisaea acidiphila</name>
    <dbReference type="NCBI Taxonomy" id="1862145"/>
    <lineage>
        <taxon>Bacteria</taxon>
        <taxon>Pseudomonadati</taxon>
        <taxon>Pseudomonadota</taxon>
        <taxon>Alphaproteobacteria</taxon>
        <taxon>Rhodospirillales</taxon>
        <taxon>Thalassobaculaceae</taxon>
        <taxon>Nisaea</taxon>
    </lineage>
</organism>
<evidence type="ECO:0000313" key="7">
    <source>
        <dbReference type="Proteomes" id="UP001060336"/>
    </source>
</evidence>
<keyword evidence="3" id="KW-1133">Transmembrane helix</keyword>
<keyword evidence="1" id="KW-0732">Signal</keyword>
<proteinExistence type="predicted"/>
<dbReference type="KEGG" id="naci:NUH88_01780"/>
<feature type="coiled-coil region" evidence="2">
    <location>
        <begin position="176"/>
        <end position="266"/>
    </location>
</feature>
<evidence type="ECO:0000259" key="4">
    <source>
        <dbReference type="Pfam" id="PF01551"/>
    </source>
</evidence>
<dbReference type="PANTHER" id="PTHR21666">
    <property type="entry name" value="PEPTIDASE-RELATED"/>
    <property type="match status" value="1"/>
</dbReference>
<dbReference type="InterPro" id="IPR050570">
    <property type="entry name" value="Cell_wall_metabolism_enzyme"/>
</dbReference>
<dbReference type="Pfam" id="PF01551">
    <property type="entry name" value="Peptidase_M23"/>
    <property type="match status" value="1"/>
</dbReference>
<dbReference type="AlphaFoldDB" id="A0A9J7AYC0"/>
<dbReference type="InterPro" id="IPR011055">
    <property type="entry name" value="Dup_hybrid_motif"/>
</dbReference>
<dbReference type="CDD" id="cd12797">
    <property type="entry name" value="M23_peptidase"/>
    <property type="match status" value="1"/>
</dbReference>
<accession>A0A9J7AYC0</accession>
<dbReference type="EMBL" id="CP102480">
    <property type="protein sequence ID" value="UUX50429.1"/>
    <property type="molecule type" value="Genomic_DNA"/>
</dbReference>
<keyword evidence="3" id="KW-0472">Membrane</keyword>
<feature type="transmembrane region" description="Helical" evidence="3">
    <location>
        <begin position="42"/>
        <end position="66"/>
    </location>
</feature>
<dbReference type="RefSeq" id="WP_257769599.1">
    <property type="nucleotide sequence ID" value="NZ_CP102480.1"/>
</dbReference>
<dbReference type="SUPFAM" id="SSF51261">
    <property type="entry name" value="Duplicated hybrid motif"/>
    <property type="match status" value="1"/>
</dbReference>
<evidence type="ECO:0000256" key="1">
    <source>
        <dbReference type="ARBA" id="ARBA00022729"/>
    </source>
</evidence>
<dbReference type="Gene3D" id="1.10.287.1490">
    <property type="match status" value="1"/>
</dbReference>
<feature type="domain" description="DUF5930" evidence="5">
    <location>
        <begin position="129"/>
        <end position="359"/>
    </location>
</feature>
<dbReference type="InterPro" id="IPR045974">
    <property type="entry name" value="DUF5930"/>
</dbReference>
<dbReference type="Pfam" id="PF19353">
    <property type="entry name" value="DUF5930"/>
    <property type="match status" value="1"/>
</dbReference>
<dbReference type="InterPro" id="IPR016047">
    <property type="entry name" value="M23ase_b-sheet_dom"/>
</dbReference>
<evidence type="ECO:0000259" key="5">
    <source>
        <dbReference type="Pfam" id="PF19353"/>
    </source>
</evidence>
<evidence type="ECO:0000256" key="2">
    <source>
        <dbReference type="SAM" id="Coils"/>
    </source>
</evidence>
<feature type="coiled-coil region" evidence="2">
    <location>
        <begin position="99"/>
        <end position="126"/>
    </location>
</feature>